<keyword evidence="2" id="KW-1185">Reference proteome</keyword>
<name>A0A0C2MWL9_THEKT</name>
<reference evidence="1 2" key="1">
    <citation type="journal article" date="2014" name="Genome Biol. Evol.">
        <title>The genome of the myxosporean Thelohanellus kitauei shows adaptations to nutrient acquisition within its fish host.</title>
        <authorList>
            <person name="Yang Y."/>
            <person name="Xiong J."/>
            <person name="Zhou Z."/>
            <person name="Huo F."/>
            <person name="Miao W."/>
            <person name="Ran C."/>
            <person name="Liu Y."/>
            <person name="Zhang J."/>
            <person name="Feng J."/>
            <person name="Wang M."/>
            <person name="Wang M."/>
            <person name="Wang L."/>
            <person name="Yao B."/>
        </authorList>
    </citation>
    <scope>NUCLEOTIDE SEQUENCE [LARGE SCALE GENOMIC DNA]</scope>
    <source>
        <strain evidence="1">Wuqing</strain>
    </source>
</reference>
<organism evidence="1 2">
    <name type="scientific">Thelohanellus kitauei</name>
    <name type="common">Myxosporean</name>
    <dbReference type="NCBI Taxonomy" id="669202"/>
    <lineage>
        <taxon>Eukaryota</taxon>
        <taxon>Metazoa</taxon>
        <taxon>Cnidaria</taxon>
        <taxon>Myxozoa</taxon>
        <taxon>Myxosporea</taxon>
        <taxon>Bivalvulida</taxon>
        <taxon>Platysporina</taxon>
        <taxon>Myxobolidae</taxon>
        <taxon>Thelohanellus</taxon>
    </lineage>
</organism>
<comment type="caution">
    <text evidence="1">The sequence shown here is derived from an EMBL/GenBank/DDBJ whole genome shotgun (WGS) entry which is preliminary data.</text>
</comment>
<dbReference type="EMBL" id="JWZT01002810">
    <property type="protein sequence ID" value="KII68545.1"/>
    <property type="molecule type" value="Genomic_DNA"/>
</dbReference>
<protein>
    <submittedName>
        <fullName evidence="1">Uncharacterized protein</fullName>
    </submittedName>
</protein>
<evidence type="ECO:0000313" key="1">
    <source>
        <dbReference type="EMBL" id="KII68545.1"/>
    </source>
</evidence>
<evidence type="ECO:0000313" key="2">
    <source>
        <dbReference type="Proteomes" id="UP000031668"/>
    </source>
</evidence>
<dbReference type="AlphaFoldDB" id="A0A0C2MWL9"/>
<dbReference type="Proteomes" id="UP000031668">
    <property type="component" value="Unassembled WGS sequence"/>
</dbReference>
<sequence>MPVEQEKFSSSGTKRWQVFHVLIKAFIRWFNRCIDFYTCHCQINLVNNKLMATNVNTRYDHLSPGSPTISYLHCGRETKVSPEGIEPTPHRCLLSDPQLFNSALSTLRSLCRGSGRRTGIGDHTAETKFNVKGNSRRNRTDPSSMLIECSLTVTLSALYVGKDVYLGDTRSSENIHFYQRRYGIT</sequence>
<gene>
    <name evidence="1" type="ORF">RF11_09515</name>
</gene>
<proteinExistence type="predicted"/>
<accession>A0A0C2MWL9</accession>